<dbReference type="Gene3D" id="1.10.3730.20">
    <property type="match status" value="1"/>
</dbReference>
<feature type="transmembrane region" description="Helical" evidence="10">
    <location>
        <begin position="33"/>
        <end position="50"/>
    </location>
</feature>
<keyword evidence="5 9" id="KW-0812">Transmembrane</keyword>
<proteinExistence type="inferred from homology"/>
<dbReference type="HOGENOM" id="CLU_133067_1_2_11"/>
<evidence type="ECO:0000256" key="5">
    <source>
        <dbReference type="ARBA" id="ARBA00022692"/>
    </source>
</evidence>
<comment type="caution">
    <text evidence="11">The sequence shown here is derived from an EMBL/GenBank/DDBJ whole genome shotgun (WGS) entry which is preliminary data.</text>
</comment>
<dbReference type="eggNOG" id="COG2076">
    <property type="taxonomic scope" value="Bacteria"/>
</dbReference>
<keyword evidence="6 10" id="KW-1133">Transmembrane helix</keyword>
<dbReference type="AlphaFoldDB" id="K0ULU1"/>
<feature type="transmembrane region" description="Helical" evidence="10">
    <location>
        <begin position="82"/>
        <end position="100"/>
    </location>
</feature>
<dbReference type="EMBL" id="ALQA01000039">
    <property type="protein sequence ID" value="EJZ07791.1"/>
    <property type="molecule type" value="Genomic_DNA"/>
</dbReference>
<evidence type="ECO:0000256" key="2">
    <source>
        <dbReference type="ARBA" id="ARBA00007822"/>
    </source>
</evidence>
<evidence type="ECO:0000313" key="11">
    <source>
        <dbReference type="EMBL" id="EJZ07791.1"/>
    </source>
</evidence>
<keyword evidence="12" id="KW-1185">Reference proteome</keyword>
<protein>
    <submittedName>
        <fullName evidence="11">Cation/cationic drug transporter</fullName>
    </submittedName>
</protein>
<dbReference type="PANTHER" id="PTHR30561:SF0">
    <property type="entry name" value="GUANIDINIUM EXPORTER"/>
    <property type="match status" value="1"/>
</dbReference>
<feature type="transmembrane region" description="Helical" evidence="10">
    <location>
        <begin position="57"/>
        <end position="76"/>
    </location>
</feature>
<dbReference type="GO" id="GO:0046677">
    <property type="term" value="P:response to antibiotic"/>
    <property type="evidence" value="ECO:0007669"/>
    <property type="project" value="UniProtKB-KW"/>
</dbReference>
<gene>
    <name evidence="11" type="ORF">MVAC_17788</name>
</gene>
<keyword evidence="8" id="KW-0046">Antibiotic resistance</keyword>
<evidence type="ECO:0000256" key="4">
    <source>
        <dbReference type="ARBA" id="ARBA00022475"/>
    </source>
</evidence>
<dbReference type="PATRIC" id="fig|1194972.3.peg.3544"/>
<dbReference type="InterPro" id="IPR045324">
    <property type="entry name" value="Small_multidrug_res"/>
</dbReference>
<name>K0ULU1_MYCVA</name>
<evidence type="ECO:0000256" key="8">
    <source>
        <dbReference type="ARBA" id="ARBA00023251"/>
    </source>
</evidence>
<dbReference type="RefSeq" id="WP_003932651.1">
    <property type="nucleotide sequence ID" value="NZ_JH814697.1"/>
</dbReference>
<dbReference type="Proteomes" id="UP000006072">
    <property type="component" value="Unassembled WGS sequence"/>
</dbReference>
<evidence type="ECO:0000256" key="1">
    <source>
        <dbReference type="ARBA" id="ARBA00004651"/>
    </source>
</evidence>
<evidence type="ECO:0000256" key="10">
    <source>
        <dbReference type="SAM" id="Phobius"/>
    </source>
</evidence>
<evidence type="ECO:0000256" key="9">
    <source>
        <dbReference type="RuleBase" id="RU003942"/>
    </source>
</evidence>
<evidence type="ECO:0000256" key="7">
    <source>
        <dbReference type="ARBA" id="ARBA00023136"/>
    </source>
</evidence>
<keyword evidence="7 10" id="KW-0472">Membrane</keyword>
<dbReference type="InterPro" id="IPR037185">
    <property type="entry name" value="EmrE-like"/>
</dbReference>
<reference evidence="11 12" key="1">
    <citation type="journal article" date="2012" name="J. Bacteriol.">
        <title>Complete Genome Sequence of Mycobacterium vaccae Type Strain ATCC 25954.</title>
        <authorList>
            <person name="Ho Y.S."/>
            <person name="Adroub S.A."/>
            <person name="Abadi M."/>
            <person name="Al Alwan B."/>
            <person name="Alkhateeb R."/>
            <person name="Gao G."/>
            <person name="Ragab A."/>
            <person name="Ali S."/>
            <person name="van Soolingen D."/>
            <person name="Bitter W."/>
            <person name="Pain A."/>
            <person name="Abdallah A.M."/>
        </authorList>
    </citation>
    <scope>NUCLEOTIDE SEQUENCE [LARGE SCALE GENOMIC DNA]</scope>
    <source>
        <strain evidence="11 12">ATCC 25954</strain>
    </source>
</reference>
<dbReference type="GO" id="GO:0022857">
    <property type="term" value="F:transmembrane transporter activity"/>
    <property type="evidence" value="ECO:0007669"/>
    <property type="project" value="InterPro"/>
</dbReference>
<sequence>MPWAILILSAVLEAVWATALGASDGLREPVPTAVFAVAALASIIGLGWAAKHIPIGTAYAVWTGLGAALTVGYAMVTGVEAVSLGKLVFLGGIIVAVVGLQMLPSGAAARDDADPRPPVLERSGR</sequence>
<evidence type="ECO:0000256" key="6">
    <source>
        <dbReference type="ARBA" id="ARBA00022989"/>
    </source>
</evidence>
<comment type="similarity">
    <text evidence="2">Belongs to the drug/metabolite transporter (DMT) superfamily. Small multidrug resistance (SMR) (TC 2.A.7.1) family. Mmr subfamily.</text>
</comment>
<dbReference type="SUPFAM" id="SSF103481">
    <property type="entry name" value="Multidrug resistance efflux transporter EmrE"/>
    <property type="match status" value="1"/>
</dbReference>
<evidence type="ECO:0000313" key="12">
    <source>
        <dbReference type="Proteomes" id="UP000006072"/>
    </source>
</evidence>
<dbReference type="InterPro" id="IPR000390">
    <property type="entry name" value="Small_drug/metabolite_transptr"/>
</dbReference>
<keyword evidence="4" id="KW-1003">Cell membrane</keyword>
<dbReference type="GO" id="GO:0005886">
    <property type="term" value="C:plasma membrane"/>
    <property type="evidence" value="ECO:0007669"/>
    <property type="project" value="UniProtKB-SubCell"/>
</dbReference>
<keyword evidence="3" id="KW-0813">Transport</keyword>
<comment type="subcellular location">
    <subcellularLocation>
        <location evidence="1 9">Cell membrane</location>
        <topology evidence="1 9">Multi-pass membrane protein</topology>
    </subcellularLocation>
</comment>
<dbReference type="Pfam" id="PF00893">
    <property type="entry name" value="Multi_Drug_Res"/>
    <property type="match status" value="1"/>
</dbReference>
<organism evidence="11 12">
    <name type="scientific">Mycolicibacterium vaccae ATCC 25954</name>
    <dbReference type="NCBI Taxonomy" id="1194972"/>
    <lineage>
        <taxon>Bacteria</taxon>
        <taxon>Bacillati</taxon>
        <taxon>Actinomycetota</taxon>
        <taxon>Actinomycetes</taxon>
        <taxon>Mycobacteriales</taxon>
        <taxon>Mycobacteriaceae</taxon>
        <taxon>Mycolicibacterium</taxon>
    </lineage>
</organism>
<dbReference type="PANTHER" id="PTHR30561">
    <property type="entry name" value="SMR FAMILY PROTON-DEPENDENT DRUG EFFLUX TRANSPORTER SUGE"/>
    <property type="match status" value="1"/>
</dbReference>
<evidence type="ECO:0000256" key="3">
    <source>
        <dbReference type="ARBA" id="ARBA00022448"/>
    </source>
</evidence>
<accession>K0ULU1</accession>